<proteinExistence type="predicted"/>
<dbReference type="AlphaFoldDB" id="A0A077M975"/>
<feature type="compositionally biased region" description="Polar residues" evidence="1">
    <location>
        <begin position="92"/>
        <end position="106"/>
    </location>
</feature>
<organism evidence="3 4">
    <name type="scientific">Nostocoides jenkinsii Ben 74</name>
    <dbReference type="NCBI Taxonomy" id="1193518"/>
    <lineage>
        <taxon>Bacteria</taxon>
        <taxon>Bacillati</taxon>
        <taxon>Actinomycetota</taxon>
        <taxon>Actinomycetes</taxon>
        <taxon>Micrococcales</taxon>
        <taxon>Intrasporangiaceae</taxon>
        <taxon>Nostocoides</taxon>
    </lineage>
</organism>
<dbReference type="Proteomes" id="UP000035720">
    <property type="component" value="Unassembled WGS sequence"/>
</dbReference>
<protein>
    <submittedName>
        <fullName evidence="3">Uncharacterized protein</fullName>
    </submittedName>
</protein>
<feature type="region of interest" description="Disordered" evidence="1">
    <location>
        <begin position="85"/>
        <end position="107"/>
    </location>
</feature>
<feature type="transmembrane region" description="Helical" evidence="2">
    <location>
        <begin position="54"/>
        <end position="73"/>
    </location>
</feature>
<dbReference type="OrthoDB" id="3294467at2"/>
<accession>A0A077M975</accession>
<evidence type="ECO:0000313" key="4">
    <source>
        <dbReference type="Proteomes" id="UP000035720"/>
    </source>
</evidence>
<dbReference type="RefSeq" id="WP_048543913.1">
    <property type="nucleotide sequence ID" value="NZ_HF571038.1"/>
</dbReference>
<keyword evidence="2" id="KW-1133">Transmembrane helix</keyword>
<dbReference type="STRING" id="1193518.BN13_50030"/>
<sequence length="402" mass="41744">MTKPTYDDSDLERVLRDALRHHAGDAPERLDAPVAGTLSAAAGDTGGISRRRRWVLPAVAAMAALAVPAGLVARNVLDVGGSGETGVAAGSPSATVSPSNSASTATVPDEWRVESYGGAQVRVPPTWGWGGAPAQFDWNGDSVTDCAGWWAYTKPGSSTYGEHQEGSYVGRPVMMTDVCGGGPPGHPTVDAVLLGAAGMTPGTETFPDGVIRETRAVGGTTVTAYSKNAALIAQVLGTAQAVTTDANDCPVQLPKTGPTTSWTGAGEPSRLSVCAYDRAGTLLFSDQHDATAAGAYVAGTRKGEWIENGSNVGRGDFHDHVVLRVEFTGSDGSRVRWDQFFAGPEGSYFLVPNAAGPTLNVPASQANIGPWAKDNGQVKAYVVGGAWSETATWQRWFRGILG</sequence>
<evidence type="ECO:0000256" key="2">
    <source>
        <dbReference type="SAM" id="Phobius"/>
    </source>
</evidence>
<keyword evidence="2" id="KW-0812">Transmembrane</keyword>
<dbReference type="EMBL" id="CAJC01000161">
    <property type="protein sequence ID" value="CCI53861.1"/>
    <property type="molecule type" value="Genomic_DNA"/>
</dbReference>
<gene>
    <name evidence="3" type="ORF">BN13_50030</name>
</gene>
<keyword evidence="2" id="KW-0472">Membrane</keyword>
<evidence type="ECO:0000256" key="1">
    <source>
        <dbReference type="SAM" id="MobiDB-lite"/>
    </source>
</evidence>
<comment type="caution">
    <text evidence="3">The sequence shown here is derived from an EMBL/GenBank/DDBJ whole genome shotgun (WGS) entry which is preliminary data.</text>
</comment>
<evidence type="ECO:0000313" key="3">
    <source>
        <dbReference type="EMBL" id="CCI53861.1"/>
    </source>
</evidence>
<reference evidence="3 4" key="1">
    <citation type="journal article" date="2013" name="ISME J.">
        <title>A metabolic model for members of the genus Tetrasphaera involved in enhanced biological phosphorus removal.</title>
        <authorList>
            <person name="Kristiansen R."/>
            <person name="Nguyen H.T.T."/>
            <person name="Saunders A.M."/>
            <person name="Nielsen J.L."/>
            <person name="Wimmer R."/>
            <person name="Le V.Q."/>
            <person name="McIlroy S.J."/>
            <person name="Petrovski S."/>
            <person name="Seviour R.J."/>
            <person name="Calteau A."/>
            <person name="Nielsen K.L."/>
            <person name="Nielsen P.H."/>
        </authorList>
    </citation>
    <scope>NUCLEOTIDE SEQUENCE [LARGE SCALE GENOMIC DNA]</scope>
    <source>
        <strain evidence="3 4">Ben 74</strain>
    </source>
</reference>
<keyword evidence="4" id="KW-1185">Reference proteome</keyword>
<name>A0A077M975_9MICO</name>